<dbReference type="Pfam" id="PF02578">
    <property type="entry name" value="Cu-oxidase_4"/>
    <property type="match status" value="1"/>
</dbReference>
<evidence type="ECO:0000256" key="2">
    <source>
        <dbReference type="ARBA" id="ARBA00007353"/>
    </source>
</evidence>
<dbReference type="SUPFAM" id="SSF64438">
    <property type="entry name" value="CNF1/YfiH-like putative cysteine hydrolases"/>
    <property type="match status" value="1"/>
</dbReference>
<feature type="region of interest" description="Disordered" evidence="9">
    <location>
        <begin position="1"/>
        <end position="65"/>
    </location>
</feature>
<dbReference type="EMBL" id="CP038026">
    <property type="protein sequence ID" value="QBQ34831.1"/>
    <property type="molecule type" value="Genomic_DNA"/>
</dbReference>
<reference evidence="10 11" key="1">
    <citation type="submission" date="2019-03" db="EMBL/GenBank/DDBJ databases">
        <title>Draft Genome Sequences of Six Type Strains of the Genus Massilia.</title>
        <authorList>
            <person name="Miess H."/>
            <person name="Frediansyhah A."/>
            <person name="Gross H."/>
        </authorList>
    </citation>
    <scope>NUCLEOTIDE SEQUENCE [LARGE SCALE GENOMIC DNA]</scope>
    <source>
        <strain evidence="10 11">DSM 17505</strain>
    </source>
</reference>
<proteinExistence type="inferred from homology"/>
<dbReference type="CDD" id="cd16833">
    <property type="entry name" value="YfiH"/>
    <property type="match status" value="1"/>
</dbReference>
<comment type="catalytic activity">
    <reaction evidence="8">
        <text>S-methyl-5'-thioadenosine + phosphate = 5-(methylsulfanyl)-alpha-D-ribose 1-phosphate + adenine</text>
        <dbReference type="Rhea" id="RHEA:11852"/>
        <dbReference type="ChEBI" id="CHEBI:16708"/>
        <dbReference type="ChEBI" id="CHEBI:17509"/>
        <dbReference type="ChEBI" id="CHEBI:43474"/>
        <dbReference type="ChEBI" id="CHEBI:58533"/>
        <dbReference type="EC" id="2.4.2.28"/>
    </reaction>
    <physiologicalReaction direction="left-to-right" evidence="8">
        <dbReference type="Rhea" id="RHEA:11853"/>
    </physiologicalReaction>
</comment>
<evidence type="ECO:0000256" key="7">
    <source>
        <dbReference type="ARBA" id="ARBA00048968"/>
    </source>
</evidence>
<keyword evidence="5" id="KW-0862">Zinc</keyword>
<comment type="catalytic activity">
    <reaction evidence="6">
        <text>adenosine + H2O + H(+) = inosine + NH4(+)</text>
        <dbReference type="Rhea" id="RHEA:24408"/>
        <dbReference type="ChEBI" id="CHEBI:15377"/>
        <dbReference type="ChEBI" id="CHEBI:15378"/>
        <dbReference type="ChEBI" id="CHEBI:16335"/>
        <dbReference type="ChEBI" id="CHEBI:17596"/>
        <dbReference type="ChEBI" id="CHEBI:28938"/>
        <dbReference type="EC" id="3.5.4.4"/>
    </reaction>
    <physiologicalReaction direction="left-to-right" evidence="6">
        <dbReference type="Rhea" id="RHEA:24409"/>
    </physiologicalReaction>
</comment>
<evidence type="ECO:0000313" key="11">
    <source>
        <dbReference type="Proteomes" id="UP000294359"/>
    </source>
</evidence>
<evidence type="ECO:0000256" key="5">
    <source>
        <dbReference type="ARBA" id="ARBA00022833"/>
    </source>
</evidence>
<evidence type="ECO:0000256" key="1">
    <source>
        <dbReference type="ARBA" id="ARBA00000553"/>
    </source>
</evidence>
<dbReference type="PANTHER" id="PTHR30616">
    <property type="entry name" value="UNCHARACTERIZED PROTEIN YFIH"/>
    <property type="match status" value="1"/>
</dbReference>
<dbReference type="Proteomes" id="UP000294359">
    <property type="component" value="Chromosome"/>
</dbReference>
<dbReference type="InterPro" id="IPR038371">
    <property type="entry name" value="Cu_polyphenol_OxRdtase_sf"/>
</dbReference>
<evidence type="ECO:0000256" key="3">
    <source>
        <dbReference type="ARBA" id="ARBA00022679"/>
    </source>
</evidence>
<evidence type="ECO:0000256" key="4">
    <source>
        <dbReference type="ARBA" id="ARBA00022723"/>
    </source>
</evidence>
<comment type="catalytic activity">
    <reaction evidence="7">
        <text>adenosine + phosphate = alpha-D-ribose 1-phosphate + adenine</text>
        <dbReference type="Rhea" id="RHEA:27642"/>
        <dbReference type="ChEBI" id="CHEBI:16335"/>
        <dbReference type="ChEBI" id="CHEBI:16708"/>
        <dbReference type="ChEBI" id="CHEBI:43474"/>
        <dbReference type="ChEBI" id="CHEBI:57720"/>
        <dbReference type="EC" id="2.4.2.1"/>
    </reaction>
    <physiologicalReaction direction="left-to-right" evidence="7">
        <dbReference type="Rhea" id="RHEA:27643"/>
    </physiologicalReaction>
</comment>
<comment type="catalytic activity">
    <reaction evidence="1">
        <text>inosine + phosphate = alpha-D-ribose 1-phosphate + hypoxanthine</text>
        <dbReference type="Rhea" id="RHEA:27646"/>
        <dbReference type="ChEBI" id="CHEBI:17368"/>
        <dbReference type="ChEBI" id="CHEBI:17596"/>
        <dbReference type="ChEBI" id="CHEBI:43474"/>
        <dbReference type="ChEBI" id="CHEBI:57720"/>
        <dbReference type="EC" id="2.4.2.1"/>
    </reaction>
    <physiologicalReaction direction="left-to-right" evidence="1">
        <dbReference type="Rhea" id="RHEA:27647"/>
    </physiologicalReaction>
</comment>
<comment type="similarity">
    <text evidence="2">Belongs to the purine nucleoside phosphorylase YfiH/LACC1 family.</text>
</comment>
<evidence type="ECO:0000313" key="10">
    <source>
        <dbReference type="EMBL" id="QBQ34831.1"/>
    </source>
</evidence>
<dbReference type="InterPro" id="IPR011324">
    <property type="entry name" value="Cytotoxic_necrot_fac-like_cat"/>
</dbReference>
<keyword evidence="3" id="KW-0808">Transferase</keyword>
<evidence type="ECO:0000256" key="6">
    <source>
        <dbReference type="ARBA" id="ARBA00047989"/>
    </source>
</evidence>
<dbReference type="InterPro" id="IPR003730">
    <property type="entry name" value="Cu_polyphenol_OxRdtase"/>
</dbReference>
<gene>
    <name evidence="10" type="ORF">E1742_00495</name>
</gene>
<protein>
    <submittedName>
        <fullName evidence="10">Laccase domain-containing protein</fullName>
    </submittedName>
</protein>
<dbReference type="Gene3D" id="3.60.140.10">
    <property type="entry name" value="CNF1/YfiH-like putative cysteine hydrolases"/>
    <property type="match status" value="1"/>
</dbReference>
<keyword evidence="11" id="KW-1185">Reference proteome</keyword>
<sequence length="284" mass="30084">MGIGVLRASPNRGQVRSRRLRSAGVGPAGLDPGSPRRPSIAPKKKRAAQRPCAQGAGGALSFRPPKETGLITSALLNTIPNNHHGFGTAAELVPAVLQPVWDERPNKRQVHGTRAVHIVEVRQPVGDADAFHTATPGIPVSVITADCVPLLLARRDGGHVAAVHAGWRGLYDGIIGQTLAQLGGGDWVAAIGPAICAACYEVGAELADSFVQRFGAAIVPTYRHLDLRALAQRQLEEGGVAAIEHVGGCTHCARADDGSFLFRSYRRGDRNSQQHAGLFIHHDH</sequence>
<keyword evidence="4" id="KW-0479">Metal-binding</keyword>
<name>A0ABX5S3D8_9BURK</name>
<accession>A0ABX5S3D8</accession>
<evidence type="ECO:0000256" key="9">
    <source>
        <dbReference type="SAM" id="MobiDB-lite"/>
    </source>
</evidence>
<organism evidence="10 11">
    <name type="scientific">Pseudoduganella plicata</name>
    <dbReference type="NCBI Taxonomy" id="321984"/>
    <lineage>
        <taxon>Bacteria</taxon>
        <taxon>Pseudomonadati</taxon>
        <taxon>Pseudomonadota</taxon>
        <taxon>Betaproteobacteria</taxon>
        <taxon>Burkholderiales</taxon>
        <taxon>Oxalobacteraceae</taxon>
        <taxon>Telluria group</taxon>
        <taxon>Pseudoduganella</taxon>
    </lineage>
</organism>
<dbReference type="PANTHER" id="PTHR30616:SF3">
    <property type="entry name" value="PURINE NUCLEOSIDE PHOSPHORYLASE"/>
    <property type="match status" value="1"/>
</dbReference>
<evidence type="ECO:0000256" key="8">
    <source>
        <dbReference type="ARBA" id="ARBA00049893"/>
    </source>
</evidence>